<feature type="compositionally biased region" description="Basic and acidic residues" evidence="1">
    <location>
        <begin position="30"/>
        <end position="41"/>
    </location>
</feature>
<evidence type="ECO:0000256" key="1">
    <source>
        <dbReference type="SAM" id="MobiDB-lite"/>
    </source>
</evidence>
<sequence length="201" mass="22994">MAAMLLPTGPDGLRRFTRESLAALEQRIAEEQAKSSKDCTEAQKNAETTKPRADLEAGKQLPRIFGDIPAELVGVPLEDIDPFYYKNQKTFIVLNKGKAIFRFSATYFIMFTILTNCFFMAMSDPPTWTKYLDDFCRITKNVHLHWYLHFRVGNKDFCERILFSAVHLPERPMELAGLHSHCHGVSSCFRMLIVNLILTVS</sequence>
<dbReference type="Proteomes" id="UP001469553">
    <property type="component" value="Unassembled WGS sequence"/>
</dbReference>
<gene>
    <name evidence="3" type="ORF">AMECASPLE_018937</name>
</gene>
<organism evidence="3 4">
    <name type="scientific">Ameca splendens</name>
    <dbReference type="NCBI Taxonomy" id="208324"/>
    <lineage>
        <taxon>Eukaryota</taxon>
        <taxon>Metazoa</taxon>
        <taxon>Chordata</taxon>
        <taxon>Craniata</taxon>
        <taxon>Vertebrata</taxon>
        <taxon>Euteleostomi</taxon>
        <taxon>Actinopterygii</taxon>
        <taxon>Neopterygii</taxon>
        <taxon>Teleostei</taxon>
        <taxon>Neoteleostei</taxon>
        <taxon>Acanthomorphata</taxon>
        <taxon>Ovalentaria</taxon>
        <taxon>Atherinomorphae</taxon>
        <taxon>Cyprinodontiformes</taxon>
        <taxon>Goodeidae</taxon>
        <taxon>Ameca</taxon>
    </lineage>
</organism>
<keyword evidence="4" id="KW-1185">Reference proteome</keyword>
<feature type="region of interest" description="Disordered" evidence="1">
    <location>
        <begin position="30"/>
        <end position="52"/>
    </location>
</feature>
<reference evidence="3 4" key="1">
    <citation type="submission" date="2021-06" db="EMBL/GenBank/DDBJ databases">
        <authorList>
            <person name="Palmer J.M."/>
        </authorList>
    </citation>
    <scope>NUCLEOTIDE SEQUENCE [LARGE SCALE GENOMIC DNA]</scope>
    <source>
        <strain evidence="3 4">AS_MEX2019</strain>
        <tissue evidence="3">Muscle</tissue>
    </source>
</reference>
<comment type="caution">
    <text evidence="3">The sequence shown here is derived from an EMBL/GenBank/DDBJ whole genome shotgun (WGS) entry which is preliminary data.</text>
</comment>
<name>A0ABV1A999_9TELE</name>
<keyword evidence="2" id="KW-0812">Transmembrane</keyword>
<proteinExistence type="predicted"/>
<evidence type="ECO:0000313" key="3">
    <source>
        <dbReference type="EMBL" id="MEQ2315119.1"/>
    </source>
</evidence>
<protein>
    <submittedName>
        <fullName evidence="3">Uncharacterized protein</fullName>
    </submittedName>
</protein>
<dbReference type="EMBL" id="JAHRIP010086138">
    <property type="protein sequence ID" value="MEQ2315119.1"/>
    <property type="molecule type" value="Genomic_DNA"/>
</dbReference>
<evidence type="ECO:0000313" key="4">
    <source>
        <dbReference type="Proteomes" id="UP001469553"/>
    </source>
</evidence>
<accession>A0ABV1A999</accession>
<feature type="transmembrane region" description="Helical" evidence="2">
    <location>
        <begin position="99"/>
        <end position="122"/>
    </location>
</feature>
<keyword evidence="2" id="KW-0472">Membrane</keyword>
<evidence type="ECO:0000256" key="2">
    <source>
        <dbReference type="SAM" id="Phobius"/>
    </source>
</evidence>
<keyword evidence="2" id="KW-1133">Transmembrane helix</keyword>